<evidence type="ECO:0000313" key="3">
    <source>
        <dbReference type="Proteomes" id="UP001430290"/>
    </source>
</evidence>
<sequence>MQFLMRPKSYNLLAAIGIAIFAVFALAIGFALLLLIVMIKETKRSGFPYLSIGNAISALPLTVVLFGLLVTSFVAIGIRALHDRQEA</sequence>
<keyword evidence="1" id="KW-0812">Transmembrane</keyword>
<keyword evidence="1" id="KW-0472">Membrane</keyword>
<name>A0ABS7TH84_9GAMM</name>
<feature type="transmembrane region" description="Helical" evidence="1">
    <location>
        <begin position="12"/>
        <end position="39"/>
    </location>
</feature>
<keyword evidence="3" id="KW-1185">Reference proteome</keyword>
<keyword evidence="1" id="KW-1133">Transmembrane helix</keyword>
<dbReference type="Proteomes" id="UP001430290">
    <property type="component" value="Unassembled WGS sequence"/>
</dbReference>
<evidence type="ECO:0000313" key="2">
    <source>
        <dbReference type="EMBL" id="MBZ4187220.1"/>
    </source>
</evidence>
<gene>
    <name evidence="2" type="ORF">K7B09_12900</name>
</gene>
<organism evidence="2 3">
    <name type="scientific">Thermomonas beijingensis</name>
    <dbReference type="NCBI Taxonomy" id="2872701"/>
    <lineage>
        <taxon>Bacteria</taxon>
        <taxon>Pseudomonadati</taxon>
        <taxon>Pseudomonadota</taxon>
        <taxon>Gammaproteobacteria</taxon>
        <taxon>Lysobacterales</taxon>
        <taxon>Lysobacteraceae</taxon>
        <taxon>Thermomonas</taxon>
    </lineage>
</organism>
<evidence type="ECO:0000256" key="1">
    <source>
        <dbReference type="SAM" id="Phobius"/>
    </source>
</evidence>
<accession>A0ABS7TH84</accession>
<comment type="caution">
    <text evidence="2">The sequence shown here is derived from an EMBL/GenBank/DDBJ whole genome shotgun (WGS) entry which is preliminary data.</text>
</comment>
<dbReference type="RefSeq" id="WP_223629886.1">
    <property type="nucleotide sequence ID" value="NZ_JAIQDJ010000031.1"/>
</dbReference>
<feature type="transmembrane region" description="Helical" evidence="1">
    <location>
        <begin position="59"/>
        <end position="81"/>
    </location>
</feature>
<reference evidence="2" key="1">
    <citation type="submission" date="2021-09" db="EMBL/GenBank/DDBJ databases">
        <authorList>
            <person name="Wu T."/>
            <person name="Guo S.Z."/>
        </authorList>
    </citation>
    <scope>NUCLEOTIDE SEQUENCE</scope>
    <source>
        <strain evidence="2">RSS-23</strain>
    </source>
</reference>
<protein>
    <submittedName>
        <fullName evidence="2">Uncharacterized protein</fullName>
    </submittedName>
</protein>
<dbReference type="EMBL" id="JAIQDJ010000031">
    <property type="protein sequence ID" value="MBZ4187220.1"/>
    <property type="molecule type" value="Genomic_DNA"/>
</dbReference>
<proteinExistence type="predicted"/>